<dbReference type="KEGG" id="kaf:KAFR_0G03850"/>
<keyword evidence="3" id="KW-1185">Reference proteome</keyword>
<protein>
    <submittedName>
        <fullName evidence="2">Uncharacterized protein</fullName>
    </submittedName>
</protein>
<dbReference type="EMBL" id="HE650827">
    <property type="protein sequence ID" value="CCF59418.1"/>
    <property type="molecule type" value="Genomic_DNA"/>
</dbReference>
<sequence length="209" mass="23109">MRKITKLFLFTSLLSVFTRNFSYASNVILIADNTIVMLPDDLIISRTINGTSIPFTSDEYFDESINHTSIYAQYAGETYPLPSNYTTGILAEDEISLFGYLSTFGIARLAKETVELSDCTDSEETALIARGYSGGSALVVRVFINSLGKFKQCYLTSKSGKNCYYSQCQSRGAKCLINEYTLRCNQSGDWSAAACKSCKCAAGYTYDSF</sequence>
<reference evidence="2 3" key="1">
    <citation type="journal article" date="2011" name="Proc. Natl. Acad. Sci. U.S.A.">
        <title>Evolutionary erosion of yeast sex chromosomes by mating-type switching accidents.</title>
        <authorList>
            <person name="Gordon J.L."/>
            <person name="Armisen D."/>
            <person name="Proux-Wera E."/>
            <person name="Oheigeartaigh S.S."/>
            <person name="Byrne K.P."/>
            <person name="Wolfe K.H."/>
        </authorList>
    </citation>
    <scope>NUCLEOTIDE SEQUENCE [LARGE SCALE GENOMIC DNA]</scope>
    <source>
        <strain evidence="3">ATCC 22294 / BCRC 22015 / CBS 2517 / CECT 1963 / NBRC 1671 / NRRL Y-8276</strain>
    </source>
</reference>
<feature type="signal peptide" evidence="1">
    <location>
        <begin position="1"/>
        <end position="24"/>
    </location>
</feature>
<dbReference type="Proteomes" id="UP000005220">
    <property type="component" value="Chromosome 7"/>
</dbReference>
<dbReference type="InParanoid" id="H2AYG8"/>
<dbReference type="RefSeq" id="XP_003958553.1">
    <property type="nucleotide sequence ID" value="XM_003958504.1"/>
</dbReference>
<organism evidence="2 3">
    <name type="scientific">Kazachstania africana (strain ATCC 22294 / BCRC 22015 / CBS 2517 / CECT 1963 / NBRC 1671 / NRRL Y-8276)</name>
    <name type="common">Yeast</name>
    <name type="synonym">Kluyveromyces africanus</name>
    <dbReference type="NCBI Taxonomy" id="1071382"/>
    <lineage>
        <taxon>Eukaryota</taxon>
        <taxon>Fungi</taxon>
        <taxon>Dikarya</taxon>
        <taxon>Ascomycota</taxon>
        <taxon>Saccharomycotina</taxon>
        <taxon>Saccharomycetes</taxon>
        <taxon>Saccharomycetales</taxon>
        <taxon>Saccharomycetaceae</taxon>
        <taxon>Kazachstania</taxon>
    </lineage>
</organism>
<dbReference type="OrthoDB" id="10606754at2759"/>
<keyword evidence="1" id="KW-0732">Signal</keyword>
<feature type="chain" id="PRO_5003559746" evidence="1">
    <location>
        <begin position="25"/>
        <end position="209"/>
    </location>
</feature>
<proteinExistence type="predicted"/>
<evidence type="ECO:0000256" key="1">
    <source>
        <dbReference type="SAM" id="SignalP"/>
    </source>
</evidence>
<gene>
    <name evidence="2" type="primary">KAFR0G03850</name>
    <name evidence="2" type="ORF">KAFR_0G03850</name>
</gene>
<dbReference type="GeneID" id="13887397"/>
<name>H2AYG8_KAZAF</name>
<accession>H2AYG8</accession>
<dbReference type="HOGENOM" id="CLU_1338433_0_0_1"/>
<evidence type="ECO:0000313" key="3">
    <source>
        <dbReference type="Proteomes" id="UP000005220"/>
    </source>
</evidence>
<dbReference type="AlphaFoldDB" id="H2AYG8"/>
<evidence type="ECO:0000313" key="2">
    <source>
        <dbReference type="EMBL" id="CCF59418.1"/>
    </source>
</evidence>